<dbReference type="InterPro" id="IPR001754">
    <property type="entry name" value="OMPdeCOase_dom"/>
</dbReference>
<evidence type="ECO:0000256" key="5">
    <source>
        <dbReference type="ARBA" id="ARBA00022793"/>
    </source>
</evidence>
<evidence type="ECO:0000256" key="1">
    <source>
        <dbReference type="ARBA" id="ARBA00004861"/>
    </source>
</evidence>
<evidence type="ECO:0000256" key="11">
    <source>
        <dbReference type="PIRSR" id="PIRSR614732-1"/>
    </source>
</evidence>
<protein>
    <recommendedName>
        <fullName evidence="4">Orotidine 5'-phosphate decarboxylase</fullName>
        <ecNumber evidence="3">4.1.1.23</ecNumber>
    </recommendedName>
    <alternativeName>
        <fullName evidence="10">OMP decarboxylase</fullName>
    </alternativeName>
    <alternativeName>
        <fullName evidence="9">Uridine 5'-monophosphate synthase</fullName>
    </alternativeName>
</protein>
<dbReference type="Pfam" id="PF00215">
    <property type="entry name" value="OMPdecase"/>
    <property type="match status" value="1"/>
</dbReference>
<dbReference type="EMBL" id="MU865008">
    <property type="protein sequence ID" value="KAK4460606.1"/>
    <property type="molecule type" value="Genomic_DNA"/>
</dbReference>
<feature type="active site" description="For OMPdecase activity" evidence="11">
    <location>
        <position position="100"/>
    </location>
</feature>
<keyword evidence="5" id="KW-0210">Decarboxylase</keyword>
<feature type="region of interest" description="Disordered" evidence="13">
    <location>
        <begin position="168"/>
        <end position="191"/>
    </location>
</feature>
<evidence type="ECO:0000259" key="15">
    <source>
        <dbReference type="SMART" id="SM00934"/>
    </source>
</evidence>
<evidence type="ECO:0000259" key="14">
    <source>
        <dbReference type="SMART" id="SM00906"/>
    </source>
</evidence>
<evidence type="ECO:0000256" key="2">
    <source>
        <dbReference type="ARBA" id="ARBA00011018"/>
    </source>
</evidence>
<feature type="compositionally biased region" description="Low complexity" evidence="13">
    <location>
        <begin position="880"/>
        <end position="889"/>
    </location>
</feature>
<evidence type="ECO:0000256" key="6">
    <source>
        <dbReference type="ARBA" id="ARBA00022975"/>
    </source>
</evidence>
<dbReference type="GO" id="GO:0003677">
    <property type="term" value="F:DNA binding"/>
    <property type="evidence" value="ECO:0007669"/>
    <property type="project" value="InterPro"/>
</dbReference>
<evidence type="ECO:0000256" key="10">
    <source>
        <dbReference type="ARBA" id="ARBA00033428"/>
    </source>
</evidence>
<reference evidence="16" key="1">
    <citation type="journal article" date="2023" name="Mol. Phylogenet. Evol.">
        <title>Genome-scale phylogeny and comparative genomics of the fungal order Sordariales.</title>
        <authorList>
            <person name="Hensen N."/>
            <person name="Bonometti L."/>
            <person name="Westerberg I."/>
            <person name="Brannstrom I.O."/>
            <person name="Guillou S."/>
            <person name="Cros-Aarteil S."/>
            <person name="Calhoun S."/>
            <person name="Haridas S."/>
            <person name="Kuo A."/>
            <person name="Mondo S."/>
            <person name="Pangilinan J."/>
            <person name="Riley R."/>
            <person name="LaButti K."/>
            <person name="Andreopoulos B."/>
            <person name="Lipzen A."/>
            <person name="Chen C."/>
            <person name="Yan M."/>
            <person name="Daum C."/>
            <person name="Ng V."/>
            <person name="Clum A."/>
            <person name="Steindorff A."/>
            <person name="Ohm R.A."/>
            <person name="Martin F."/>
            <person name="Silar P."/>
            <person name="Natvig D.O."/>
            <person name="Lalanne C."/>
            <person name="Gautier V."/>
            <person name="Ament-Velasquez S.L."/>
            <person name="Kruys A."/>
            <person name="Hutchinson M.I."/>
            <person name="Powell A.J."/>
            <person name="Barry K."/>
            <person name="Miller A.N."/>
            <person name="Grigoriev I.V."/>
            <person name="Debuchy R."/>
            <person name="Gladieux P."/>
            <person name="Hiltunen Thoren M."/>
            <person name="Johannesson H."/>
        </authorList>
    </citation>
    <scope>NUCLEOTIDE SEQUENCE</scope>
    <source>
        <strain evidence="16">PSN324</strain>
    </source>
</reference>
<dbReference type="InterPro" id="IPR018089">
    <property type="entry name" value="OMPdecase_AS"/>
</dbReference>
<dbReference type="PROSITE" id="PS00156">
    <property type="entry name" value="OMPDECASE"/>
    <property type="match status" value="1"/>
</dbReference>
<evidence type="ECO:0000256" key="7">
    <source>
        <dbReference type="ARBA" id="ARBA00023239"/>
    </source>
</evidence>
<dbReference type="AlphaFoldDB" id="A0AAV9HL14"/>
<evidence type="ECO:0000313" key="16">
    <source>
        <dbReference type="EMBL" id="KAK4460606.1"/>
    </source>
</evidence>
<dbReference type="Proteomes" id="UP001321749">
    <property type="component" value="Unassembled WGS sequence"/>
</dbReference>
<dbReference type="GO" id="GO:0006207">
    <property type="term" value="P:'de novo' pyrimidine nucleobase biosynthetic process"/>
    <property type="evidence" value="ECO:0007669"/>
    <property type="project" value="InterPro"/>
</dbReference>
<dbReference type="SMART" id="SM00934">
    <property type="entry name" value="OMPdecase"/>
    <property type="match status" value="1"/>
</dbReference>
<keyword evidence="7" id="KW-0456">Lyase</keyword>
<evidence type="ECO:0000256" key="3">
    <source>
        <dbReference type="ARBA" id="ARBA00012321"/>
    </source>
</evidence>
<dbReference type="GO" id="GO:0008270">
    <property type="term" value="F:zinc ion binding"/>
    <property type="evidence" value="ECO:0007669"/>
    <property type="project" value="InterPro"/>
</dbReference>
<evidence type="ECO:0000313" key="17">
    <source>
        <dbReference type="Proteomes" id="UP001321749"/>
    </source>
</evidence>
<dbReference type="EC" id="4.1.1.23" evidence="3"/>
<accession>A0AAV9HL14</accession>
<keyword evidence="17" id="KW-1185">Reference proteome</keyword>
<feature type="binding site" evidence="12">
    <location>
        <position position="43"/>
    </location>
    <ligand>
        <name>substrate</name>
    </ligand>
</feature>
<comment type="caution">
    <text evidence="16">The sequence shown here is derived from an EMBL/GenBank/DDBJ whole genome shotgun (WGS) entry which is preliminary data.</text>
</comment>
<dbReference type="GO" id="GO:0006351">
    <property type="term" value="P:DNA-templated transcription"/>
    <property type="evidence" value="ECO:0007669"/>
    <property type="project" value="InterPro"/>
</dbReference>
<dbReference type="InterPro" id="IPR007219">
    <property type="entry name" value="XnlR_reg_dom"/>
</dbReference>
<dbReference type="CDD" id="cd12148">
    <property type="entry name" value="fungal_TF_MHR"/>
    <property type="match status" value="1"/>
</dbReference>
<comment type="pathway">
    <text evidence="1">Pyrimidine metabolism; UMP biosynthesis via de novo pathway; UMP from orotate: step 2/2.</text>
</comment>
<sequence>MADRHPTLLQPYSERAKTASHPLCKYLFRLMDLKASNLCLSADVTTARELLTLADKLGPTIVVLKTHYDLISGWDYHPTAGTGAKLAALARKHGFLIFEDRKFVDIGKTVQMQYTAGTARIIEWAHITNANIDAGKDMVRAMAEAAANWKARIHYEVKTSVSVGTPLADQFENGTDSNSLGADDRDSDGRKGSIVSITTVTQSFEPADSPRLAKTNEAGDDLVFPGIEEAPMDRGLLLLAQMSTKGCLMTKDYTQACVEAARENKEFVMGYVAQQSLNSTPSDTFIHMTPGCKLPPTDEENGHIEGDGLGQQYNTPDKLINLLGTDIVICDRKLPCTNCVSRNKQASCQYESGAYPTVSRLDAVDAQSLTTTTTTPLDLTSASASSSADIALNTFGYAQGTTTTTLSFLQQLDDSAAASASSAALPPSTEYPPALNQRYKSLLRQLPPKSYISKLVPIYFRDFNWIYATLDHAHFQSQLSAFHSLPFSVLSSPSAVPHELRPFPALLFQMCAIALLTVPDEGHKDFDGLKYAGGMSFEDLAAEYSDSGVQVLQVLGKRGMSLNTVLAGFLRGSYLKYSGLVTESWHAVQEAVRDGMEVGLHRGPREGDIGRRVWMTLVVWDVHMACVLGRPTTIGLDVVDQVKLPSEEGKGNNGAGLPTPLGRALYQFRAIRLMRDILELEKLGANGPRERVDQLHGELQDIWREIPGWLRLKDPDRAWDDHPECAWLPAARVLMSQVLSFELMALHRPYVFTRTDSRKEALKASLEMLDAQRLHFALLKRNMYKTFSLFFGTFDAVVLMTTIYILFPKEHPDLLQPALQHFQWAVERFEAMSGRNPLAKAALGVLHAIRLRLDRSLGERAKPSPASEPASTGSSGNAWDDTPPTSLDPSPGPPSTGRLAEERHTSSFSATEYPPSSSQHPSIDGAAPEDAGDFNWSLPTDFDWASVQPIFATGDLIYGNLSGTAAAGADALSGTNGGQNITTAWGDGLTQGEWQFEGDFGSDSVWSLFNNFPSAV</sequence>
<dbReference type="SUPFAM" id="SSF51366">
    <property type="entry name" value="Ribulose-phoshate binding barrel"/>
    <property type="match status" value="1"/>
</dbReference>
<keyword evidence="8" id="KW-0539">Nucleus</keyword>
<dbReference type="InterPro" id="IPR011060">
    <property type="entry name" value="RibuloseP-bd_barrel"/>
</dbReference>
<feature type="active site" description="For OMPdecase activity" evidence="11">
    <location>
        <position position="105"/>
    </location>
</feature>
<feature type="region of interest" description="Disordered" evidence="13">
    <location>
        <begin position="857"/>
        <end position="934"/>
    </location>
</feature>
<feature type="active site" description="For OMPdecase activity" evidence="11">
    <location>
        <position position="102"/>
    </location>
</feature>
<dbReference type="PANTHER" id="PTHR32119:SF2">
    <property type="entry name" value="OROTIDINE 5'-PHOSPHATE DECARBOXYLASE"/>
    <property type="match status" value="1"/>
</dbReference>
<keyword evidence="6" id="KW-0665">Pyrimidine biosynthesis</keyword>
<evidence type="ECO:0000256" key="8">
    <source>
        <dbReference type="ARBA" id="ARBA00023242"/>
    </source>
</evidence>
<evidence type="ECO:0000256" key="9">
    <source>
        <dbReference type="ARBA" id="ARBA00031744"/>
    </source>
</evidence>
<dbReference type="PANTHER" id="PTHR32119">
    <property type="entry name" value="OROTIDINE 5'-PHOSPHATE DECARBOXYLASE"/>
    <property type="match status" value="1"/>
</dbReference>
<feature type="binding site" evidence="12">
    <location>
        <position position="65"/>
    </location>
    <ligand>
        <name>substrate</name>
    </ligand>
</feature>
<evidence type="ECO:0000256" key="4">
    <source>
        <dbReference type="ARBA" id="ARBA00021923"/>
    </source>
</evidence>
<feature type="compositionally biased region" description="Basic and acidic residues" evidence="13">
    <location>
        <begin position="182"/>
        <end position="191"/>
    </location>
</feature>
<dbReference type="SMART" id="SM00906">
    <property type="entry name" value="Fungal_trans"/>
    <property type="match status" value="1"/>
</dbReference>
<feature type="domain" description="Xylanolytic transcriptional activator regulatory" evidence="14">
    <location>
        <begin position="584"/>
        <end position="651"/>
    </location>
</feature>
<feature type="compositionally biased region" description="Polar residues" evidence="13">
    <location>
        <begin position="906"/>
        <end position="921"/>
    </location>
</feature>
<reference evidence="16" key="2">
    <citation type="submission" date="2023-06" db="EMBL/GenBank/DDBJ databases">
        <authorList>
            <consortium name="Lawrence Berkeley National Laboratory"/>
            <person name="Mondo S.J."/>
            <person name="Hensen N."/>
            <person name="Bonometti L."/>
            <person name="Westerberg I."/>
            <person name="Brannstrom I.O."/>
            <person name="Guillou S."/>
            <person name="Cros-Aarteil S."/>
            <person name="Calhoun S."/>
            <person name="Haridas S."/>
            <person name="Kuo A."/>
            <person name="Pangilinan J."/>
            <person name="Riley R."/>
            <person name="Labutti K."/>
            <person name="Andreopoulos B."/>
            <person name="Lipzen A."/>
            <person name="Chen C."/>
            <person name="Yanf M."/>
            <person name="Daum C."/>
            <person name="Ng V."/>
            <person name="Clum A."/>
            <person name="Steindorff A."/>
            <person name="Ohm R."/>
            <person name="Martin F."/>
            <person name="Silar P."/>
            <person name="Natvig D."/>
            <person name="Lalanne C."/>
            <person name="Gautier V."/>
            <person name="Ament-Velasquez S.L."/>
            <person name="Kruys A."/>
            <person name="Hutchinson M.I."/>
            <person name="Powell A.J."/>
            <person name="Barry K."/>
            <person name="Miller A.N."/>
            <person name="Grigoriev I.V."/>
            <person name="Debuchy R."/>
            <person name="Gladieux P."/>
            <person name="Thoren M.H."/>
            <person name="Johannesson H."/>
        </authorList>
    </citation>
    <scope>NUCLEOTIDE SEQUENCE</scope>
    <source>
        <strain evidence="16">PSN324</strain>
    </source>
</reference>
<dbReference type="Gene3D" id="3.20.20.70">
    <property type="entry name" value="Aldolase class I"/>
    <property type="match status" value="1"/>
</dbReference>
<comment type="similarity">
    <text evidence="2">Belongs to the OMP decarboxylase family.</text>
</comment>
<evidence type="ECO:0000256" key="12">
    <source>
        <dbReference type="PIRSR" id="PIRSR614732-2"/>
    </source>
</evidence>
<proteinExistence type="inferred from homology"/>
<dbReference type="GO" id="GO:0044205">
    <property type="term" value="P:'de novo' UMP biosynthetic process"/>
    <property type="evidence" value="ECO:0007669"/>
    <property type="project" value="InterPro"/>
</dbReference>
<name>A0AAV9HL14_9PEZI</name>
<dbReference type="GO" id="GO:0005829">
    <property type="term" value="C:cytosol"/>
    <property type="evidence" value="ECO:0007669"/>
    <property type="project" value="TreeGrafter"/>
</dbReference>
<dbReference type="GO" id="GO:0004590">
    <property type="term" value="F:orotidine-5'-phosphate decarboxylase activity"/>
    <property type="evidence" value="ECO:0007669"/>
    <property type="project" value="UniProtKB-EC"/>
</dbReference>
<organism evidence="16 17">
    <name type="scientific">Cladorrhinum samala</name>
    <dbReference type="NCBI Taxonomy" id="585594"/>
    <lineage>
        <taxon>Eukaryota</taxon>
        <taxon>Fungi</taxon>
        <taxon>Dikarya</taxon>
        <taxon>Ascomycota</taxon>
        <taxon>Pezizomycotina</taxon>
        <taxon>Sordariomycetes</taxon>
        <taxon>Sordariomycetidae</taxon>
        <taxon>Sordariales</taxon>
        <taxon>Podosporaceae</taxon>
        <taxon>Cladorrhinum</taxon>
    </lineage>
</organism>
<feature type="domain" description="Orotidine 5'-phosphate decarboxylase" evidence="15">
    <location>
        <begin position="37"/>
        <end position="339"/>
    </location>
</feature>
<dbReference type="InterPro" id="IPR013785">
    <property type="entry name" value="Aldolase_TIM"/>
</dbReference>
<evidence type="ECO:0000256" key="13">
    <source>
        <dbReference type="SAM" id="MobiDB-lite"/>
    </source>
</evidence>
<gene>
    <name evidence="16" type="ORF">QBC42DRAFT_306981</name>
</gene>
<dbReference type="InterPro" id="IPR014732">
    <property type="entry name" value="OMPdecase"/>
</dbReference>